<dbReference type="InterPro" id="IPR051331">
    <property type="entry name" value="Chorismate_mutase-related"/>
</dbReference>
<sequence>MRKFLTLATLLLAPIMAFAHTSADAVYKKINERMTYMPDVALFKAQHQLAIEDLQRESVVLEKAKTSSANYQLDSESIDSFTVALMSAAKAIQYRRRAELLSVSADEQPVPRDLKKVIRPALLKLGGELNSAIASHLKMGRKFTDSDYEIFVSHLTAPYLSEQDKVMIFKSLQKITLQR</sequence>
<dbReference type="PANTHER" id="PTHR38041">
    <property type="entry name" value="CHORISMATE MUTASE"/>
    <property type="match status" value="1"/>
</dbReference>
<dbReference type="Proteomes" id="UP000094936">
    <property type="component" value="Unassembled WGS sequence"/>
</dbReference>
<dbReference type="GO" id="GO:0004106">
    <property type="term" value="F:chorismate mutase activity"/>
    <property type="evidence" value="ECO:0007669"/>
    <property type="project" value="UniProtKB-EC"/>
</dbReference>
<dbReference type="SMART" id="SM00830">
    <property type="entry name" value="CM_2"/>
    <property type="match status" value="1"/>
</dbReference>
<keyword evidence="8" id="KW-1185">Reference proteome</keyword>
<dbReference type="InterPro" id="IPR008240">
    <property type="entry name" value="Chorismate_mutase_periplasmic"/>
</dbReference>
<gene>
    <name evidence="7" type="ORF">A8L45_14945</name>
</gene>
<proteinExistence type="predicted"/>
<dbReference type="Pfam" id="PF01817">
    <property type="entry name" value="CM_2"/>
    <property type="match status" value="1"/>
</dbReference>
<evidence type="ECO:0000313" key="7">
    <source>
        <dbReference type="EMBL" id="ODA31897.1"/>
    </source>
</evidence>
<name>A0A1C3EF67_9GAMM</name>
<dbReference type="GO" id="GO:0009697">
    <property type="term" value="P:salicylic acid biosynthetic process"/>
    <property type="evidence" value="ECO:0007669"/>
    <property type="project" value="TreeGrafter"/>
</dbReference>
<feature type="domain" description="Chorismate mutase" evidence="6">
    <location>
        <begin position="1"/>
        <end position="97"/>
    </location>
</feature>
<dbReference type="UniPathway" id="UPA00120">
    <property type="reaction ID" value="UER00203"/>
</dbReference>
<dbReference type="InterPro" id="IPR002701">
    <property type="entry name" value="CM_II_prokaryot"/>
</dbReference>
<keyword evidence="4" id="KW-0413">Isomerase</keyword>
<dbReference type="PROSITE" id="PS51168">
    <property type="entry name" value="CHORISMATE_MUT_2"/>
    <property type="match status" value="1"/>
</dbReference>
<evidence type="ECO:0000256" key="2">
    <source>
        <dbReference type="ARBA" id="ARBA00012404"/>
    </source>
</evidence>
<evidence type="ECO:0000256" key="1">
    <source>
        <dbReference type="ARBA" id="ARBA00004817"/>
    </source>
</evidence>
<protein>
    <recommendedName>
        <fullName evidence="2">chorismate mutase</fullName>
        <ecNumber evidence="2">5.4.99.5</ecNumber>
    </recommendedName>
</protein>
<dbReference type="PANTHER" id="PTHR38041:SF2">
    <property type="entry name" value="SECRETED CHORISMATE MUTASE"/>
    <property type="match status" value="1"/>
</dbReference>
<dbReference type="OrthoDB" id="8445094at2"/>
<dbReference type="Gene3D" id="1.20.59.10">
    <property type="entry name" value="Chorismate mutase"/>
    <property type="match status" value="1"/>
</dbReference>
<dbReference type="STRING" id="1080227.A8L45_14945"/>
<keyword evidence="3 5" id="KW-0732">Signal</keyword>
<dbReference type="InterPro" id="IPR036263">
    <property type="entry name" value="Chorismate_II_sf"/>
</dbReference>
<dbReference type="EC" id="5.4.99.5" evidence="2"/>
<dbReference type="InterPro" id="IPR036979">
    <property type="entry name" value="CM_dom_sf"/>
</dbReference>
<organism evidence="7 8">
    <name type="scientific">Veronia pacifica</name>
    <dbReference type="NCBI Taxonomy" id="1080227"/>
    <lineage>
        <taxon>Bacteria</taxon>
        <taxon>Pseudomonadati</taxon>
        <taxon>Pseudomonadota</taxon>
        <taxon>Gammaproteobacteria</taxon>
        <taxon>Vibrionales</taxon>
        <taxon>Vibrionaceae</taxon>
        <taxon>Veronia</taxon>
    </lineage>
</organism>
<accession>A0A1C3EF67</accession>
<evidence type="ECO:0000313" key="8">
    <source>
        <dbReference type="Proteomes" id="UP000094936"/>
    </source>
</evidence>
<dbReference type="EMBL" id="LYBM01000028">
    <property type="protein sequence ID" value="ODA31897.1"/>
    <property type="molecule type" value="Genomic_DNA"/>
</dbReference>
<dbReference type="RefSeq" id="WP_068903653.1">
    <property type="nucleotide sequence ID" value="NZ_JBHUIF010000028.1"/>
</dbReference>
<evidence type="ECO:0000256" key="5">
    <source>
        <dbReference type="SAM" id="SignalP"/>
    </source>
</evidence>
<dbReference type="GO" id="GO:0046417">
    <property type="term" value="P:chorismate metabolic process"/>
    <property type="evidence" value="ECO:0007669"/>
    <property type="project" value="InterPro"/>
</dbReference>
<reference evidence="7 8" key="1">
    <citation type="submission" date="2016-05" db="EMBL/GenBank/DDBJ databases">
        <title>Genomic Taxonomy of the Vibrionaceae.</title>
        <authorList>
            <person name="Gomez-Gil B."/>
            <person name="Enciso-Ibarra J."/>
        </authorList>
    </citation>
    <scope>NUCLEOTIDE SEQUENCE [LARGE SCALE GENOMIC DNA]</scope>
    <source>
        <strain evidence="7 8">CAIM 1920</strain>
    </source>
</reference>
<evidence type="ECO:0000259" key="6">
    <source>
        <dbReference type="PROSITE" id="PS51168"/>
    </source>
</evidence>
<dbReference type="NCBIfam" id="TIGR01806">
    <property type="entry name" value="CM_mono2"/>
    <property type="match status" value="1"/>
</dbReference>
<feature type="signal peptide" evidence="5">
    <location>
        <begin position="1"/>
        <end position="19"/>
    </location>
</feature>
<dbReference type="SUPFAM" id="SSF48600">
    <property type="entry name" value="Chorismate mutase II"/>
    <property type="match status" value="1"/>
</dbReference>
<evidence type="ECO:0000256" key="3">
    <source>
        <dbReference type="ARBA" id="ARBA00022729"/>
    </source>
</evidence>
<comment type="caution">
    <text evidence="7">The sequence shown here is derived from an EMBL/GenBank/DDBJ whole genome shotgun (WGS) entry which is preliminary data.</text>
</comment>
<dbReference type="AlphaFoldDB" id="A0A1C3EF67"/>
<feature type="chain" id="PRO_5008673074" description="chorismate mutase" evidence="5">
    <location>
        <begin position="20"/>
        <end position="179"/>
    </location>
</feature>
<comment type="pathway">
    <text evidence="1">Metabolic intermediate biosynthesis; prephenate biosynthesis; prephenate from chorismate: step 1/1.</text>
</comment>
<evidence type="ECO:0000256" key="4">
    <source>
        <dbReference type="ARBA" id="ARBA00023235"/>
    </source>
</evidence>